<keyword evidence="1" id="KW-0812">Transmembrane</keyword>
<accession>A0A066VJ98</accession>
<dbReference type="GeneID" id="25261982"/>
<evidence type="ECO:0000256" key="1">
    <source>
        <dbReference type="SAM" id="Phobius"/>
    </source>
</evidence>
<dbReference type="RefSeq" id="XP_013241359.1">
    <property type="nucleotide sequence ID" value="XM_013385905.1"/>
</dbReference>
<dbReference type="AlphaFoldDB" id="A0A066VJ98"/>
<sequence length="272" mass="30734">MIDDDERSGRARLDDVRYQVSQHRASAIKPLILPAVLSAFTVIIDSDGKVADALDALLVRDERSAPSAWKRHCVLRSTPSAVPPSMSGTKRRSRSFSMCFAAKLVSLDFKAFMAICVYVVFRLPRLLVGARSTRCTRKCQKLVLPFPGLSNCFLQRYQPRDGREIWKGVPHQTQHPYVALDEPSRNGRQSYIPVFAVVVRDGDCTFRVLLLQARSTHGRLKPNMLLYANLQSGGQPTTKFECWQAWENSPRFSHFSAPPRMLKCGYCPMRST</sequence>
<name>A0A066VJ98_TILAU</name>
<dbReference type="HOGENOM" id="CLU_1023723_0_0_1"/>
<reference evidence="2 3" key="1">
    <citation type="submission" date="2014-05" db="EMBL/GenBank/DDBJ databases">
        <title>Draft genome sequence of a rare smut relative, Tilletiaria anomala UBC 951.</title>
        <authorList>
            <consortium name="DOE Joint Genome Institute"/>
            <person name="Toome M."/>
            <person name="Kuo A."/>
            <person name="Henrissat B."/>
            <person name="Lipzen A."/>
            <person name="Tritt A."/>
            <person name="Yoshinaga Y."/>
            <person name="Zane M."/>
            <person name="Barry K."/>
            <person name="Grigoriev I.V."/>
            <person name="Spatafora J.W."/>
            <person name="Aimea M.C."/>
        </authorList>
    </citation>
    <scope>NUCLEOTIDE SEQUENCE [LARGE SCALE GENOMIC DNA]</scope>
    <source>
        <strain evidence="2 3">UBC 951</strain>
    </source>
</reference>
<protein>
    <submittedName>
        <fullName evidence="2">Uncharacterized protein</fullName>
    </submittedName>
</protein>
<dbReference type="InParanoid" id="A0A066VJ98"/>
<keyword evidence="1" id="KW-0472">Membrane</keyword>
<evidence type="ECO:0000313" key="3">
    <source>
        <dbReference type="Proteomes" id="UP000027361"/>
    </source>
</evidence>
<dbReference type="Proteomes" id="UP000027361">
    <property type="component" value="Unassembled WGS sequence"/>
</dbReference>
<organism evidence="2 3">
    <name type="scientific">Tilletiaria anomala (strain ATCC 24038 / CBS 436.72 / UBC 951)</name>
    <dbReference type="NCBI Taxonomy" id="1037660"/>
    <lineage>
        <taxon>Eukaryota</taxon>
        <taxon>Fungi</taxon>
        <taxon>Dikarya</taxon>
        <taxon>Basidiomycota</taxon>
        <taxon>Ustilaginomycotina</taxon>
        <taxon>Exobasidiomycetes</taxon>
        <taxon>Georgefischeriales</taxon>
        <taxon>Tilletiariaceae</taxon>
        <taxon>Tilletiaria</taxon>
    </lineage>
</organism>
<feature type="transmembrane region" description="Helical" evidence="1">
    <location>
        <begin position="100"/>
        <end position="121"/>
    </location>
</feature>
<comment type="caution">
    <text evidence="2">The sequence shown here is derived from an EMBL/GenBank/DDBJ whole genome shotgun (WGS) entry which is preliminary data.</text>
</comment>
<keyword evidence="1" id="KW-1133">Transmembrane helix</keyword>
<gene>
    <name evidence="2" type="ORF">K437DRAFT_190147</name>
</gene>
<evidence type="ECO:0000313" key="2">
    <source>
        <dbReference type="EMBL" id="KDN40348.1"/>
    </source>
</evidence>
<proteinExistence type="predicted"/>
<keyword evidence="3" id="KW-1185">Reference proteome</keyword>
<dbReference type="EMBL" id="JMSN01000092">
    <property type="protein sequence ID" value="KDN40348.1"/>
    <property type="molecule type" value="Genomic_DNA"/>
</dbReference>